<dbReference type="GO" id="GO:0004553">
    <property type="term" value="F:hydrolase activity, hydrolyzing O-glycosyl compounds"/>
    <property type="evidence" value="ECO:0007669"/>
    <property type="project" value="InterPro"/>
</dbReference>
<organism evidence="5 6">
    <name type="scientific">Nitrospira lenta</name>
    <dbReference type="NCBI Taxonomy" id="1436998"/>
    <lineage>
        <taxon>Bacteria</taxon>
        <taxon>Pseudomonadati</taxon>
        <taxon>Nitrospirota</taxon>
        <taxon>Nitrospiria</taxon>
        <taxon>Nitrospirales</taxon>
        <taxon>Nitrospiraceae</taxon>
        <taxon>Nitrospira</taxon>
    </lineage>
</organism>
<evidence type="ECO:0000313" key="6">
    <source>
        <dbReference type="Proteomes" id="UP000248168"/>
    </source>
</evidence>
<protein>
    <submittedName>
        <fullName evidence="5">Putative Soluble lytic murein transglycosylase</fullName>
    </submittedName>
</protein>
<feature type="chain" id="PRO_5016316743" evidence="3">
    <location>
        <begin position="26"/>
        <end position="754"/>
    </location>
</feature>
<accession>A0A330L5A9</accession>
<dbReference type="SUPFAM" id="SSF48452">
    <property type="entry name" value="TPR-like"/>
    <property type="match status" value="1"/>
</dbReference>
<dbReference type="Gene3D" id="1.25.40.10">
    <property type="entry name" value="Tetratricopeptide repeat domain"/>
    <property type="match status" value="3"/>
</dbReference>
<dbReference type="SUPFAM" id="SSF53955">
    <property type="entry name" value="Lysozyme-like"/>
    <property type="match status" value="1"/>
</dbReference>
<feature type="domain" description="Transglycosylase SLT" evidence="4">
    <location>
        <begin position="608"/>
        <end position="719"/>
    </location>
</feature>
<dbReference type="SMART" id="SM00028">
    <property type="entry name" value="TPR"/>
    <property type="match status" value="4"/>
</dbReference>
<dbReference type="SUPFAM" id="SSF48435">
    <property type="entry name" value="Bacterial muramidases"/>
    <property type="match status" value="1"/>
</dbReference>
<evidence type="ECO:0000313" key="5">
    <source>
        <dbReference type="EMBL" id="SPP65024.1"/>
    </source>
</evidence>
<evidence type="ECO:0000256" key="3">
    <source>
        <dbReference type="SAM" id="SignalP"/>
    </source>
</evidence>
<dbReference type="InterPro" id="IPR011990">
    <property type="entry name" value="TPR-like_helical_dom_sf"/>
</dbReference>
<dbReference type="InterPro" id="IPR023346">
    <property type="entry name" value="Lysozyme-like_dom_sf"/>
</dbReference>
<dbReference type="GO" id="GO:0042597">
    <property type="term" value="C:periplasmic space"/>
    <property type="evidence" value="ECO:0007669"/>
    <property type="project" value="InterPro"/>
</dbReference>
<dbReference type="Pfam" id="PF01464">
    <property type="entry name" value="SLT"/>
    <property type="match status" value="1"/>
</dbReference>
<dbReference type="Pfam" id="PF13432">
    <property type="entry name" value="TPR_16"/>
    <property type="match status" value="1"/>
</dbReference>
<dbReference type="Pfam" id="PF13174">
    <property type="entry name" value="TPR_6"/>
    <property type="match status" value="2"/>
</dbReference>
<keyword evidence="2 3" id="KW-0732">Signal</keyword>
<dbReference type="CDD" id="cd13401">
    <property type="entry name" value="Slt70-like"/>
    <property type="match status" value="1"/>
</dbReference>
<dbReference type="Proteomes" id="UP000248168">
    <property type="component" value="Unassembled WGS sequence"/>
</dbReference>
<dbReference type="InParanoid" id="A0A330L5A9"/>
<dbReference type="RefSeq" id="WP_181416755.1">
    <property type="nucleotide sequence ID" value="NZ_OUNR01000012.1"/>
</dbReference>
<sequence length="754" mass="83438">MKTTSRSVLISAVILVLLGPSPDRAAASQVSNGEVSAAGSCESAEECFLAAAQPKERLGNQLTKDQVAALKLERLRLLAERFPGSVWAKRAGVLSGVLLIERNPAAAMPFLRAGQRDLPMLDDYLRLWMGEATLHLGDAKEAAGLFESVVQTVSDSNLSSLVALRAGEAWYQAASCPEALGWLTKAVANTEKDKDPLVPKAWLRMAACYLRAGQIAEGRTALKQLWVRFASAPEAKEAEALLLTNLGGEPWAASSEDHFNRAQSFLGQALHAEAIEELKKFLAMDPGSPHRGSAKLKLGVAQVRLKQYDQARETFRALTAEHVAESDEATVWLARVYLRQAMGAKLLELSRSLDKLSLSAEQKGQINIFAGIWLEDQKQFNEAIAKYRLVTRAGEPATQRAEASWRVGWALYRMARYKEAIEVWQHIIDQRDSDYEPQALYWIARSLTQTQNGRARDVYAQLCRQYPFTYYCQLAREQAPDAVLEIGGQAALSTVAESPTAEVVAPSLMKFAEVEQQPAYRRALELKMLGLESDAARELAALTEQYTRDPDVLMTLSMRLNEVGAYNHALRLARARFREKLERTGGTVAPGLWSVAYPTGLIPTIKTQGLNGVNPYLVAAIIREESQYDVRAVSRVGAIGLMQVMPATANQVAQRHHFPAVTREDLFDQETNVRIGARYVEQLLAQFSGSVVHTIAAYNAGPIVVGTWADQHRGRSQDEFVELIPFQETRQYVKRVLRSFKEYLRLAGSAEPVS</sequence>
<dbReference type="InterPro" id="IPR008939">
    <property type="entry name" value="Lytic_TGlycosylase_superhlx_U"/>
</dbReference>
<proteinExistence type="inferred from homology"/>
<dbReference type="PANTHER" id="PTHR37423">
    <property type="entry name" value="SOLUBLE LYTIC MUREIN TRANSGLYCOSYLASE-RELATED"/>
    <property type="match status" value="1"/>
</dbReference>
<evidence type="ECO:0000259" key="4">
    <source>
        <dbReference type="Pfam" id="PF01464"/>
    </source>
</evidence>
<feature type="signal peptide" evidence="3">
    <location>
        <begin position="1"/>
        <end position="25"/>
    </location>
</feature>
<dbReference type="EMBL" id="OUNR01000012">
    <property type="protein sequence ID" value="SPP65024.1"/>
    <property type="molecule type" value="Genomic_DNA"/>
</dbReference>
<evidence type="ECO:0000256" key="1">
    <source>
        <dbReference type="ARBA" id="ARBA00007734"/>
    </source>
</evidence>
<comment type="similarity">
    <text evidence="1">Belongs to the transglycosylase Slt family.</text>
</comment>
<dbReference type="AlphaFoldDB" id="A0A330L5A9"/>
<gene>
    <name evidence="5" type="ORF">NITLEN_20664</name>
</gene>
<dbReference type="Gene3D" id="1.10.530.10">
    <property type="match status" value="1"/>
</dbReference>
<dbReference type="InterPro" id="IPR008258">
    <property type="entry name" value="Transglycosylase_SLT_dom_1"/>
</dbReference>
<reference evidence="6" key="1">
    <citation type="submission" date="2018-04" db="EMBL/GenBank/DDBJ databases">
        <authorList>
            <person name="Lucker S."/>
            <person name="Sakoula D."/>
        </authorList>
    </citation>
    <scope>NUCLEOTIDE SEQUENCE [LARGE SCALE GENOMIC DNA]</scope>
</reference>
<dbReference type="PANTHER" id="PTHR37423:SF2">
    <property type="entry name" value="MEMBRANE-BOUND LYTIC MUREIN TRANSGLYCOSYLASE C"/>
    <property type="match status" value="1"/>
</dbReference>
<name>A0A330L5A9_9BACT</name>
<dbReference type="InterPro" id="IPR019734">
    <property type="entry name" value="TPR_rpt"/>
</dbReference>
<keyword evidence="6" id="KW-1185">Reference proteome</keyword>
<evidence type="ECO:0000256" key="2">
    <source>
        <dbReference type="ARBA" id="ARBA00022729"/>
    </source>
</evidence>